<sequence>MFGPGLFGPGLFGDPSASHLITLLQVFNSGPHAATGYGAISPHIARGYGTISPRAARGYGASTAGARGYGASAALARAYGASTAVTRGYGAIRPDFVQVASVGGWSGVRGVKVLVGRVGVRGGPGGEASEGSGSGVRVGGWGSTEDLHAQRRYESEPLPNPRSEACGEPVG</sequence>
<feature type="region of interest" description="Disordered" evidence="1">
    <location>
        <begin position="122"/>
        <end position="171"/>
    </location>
</feature>
<comment type="caution">
    <text evidence="2">The sequence shown here is derived from an EMBL/GenBank/DDBJ whole genome shotgun (WGS) entry which is preliminary data.</text>
</comment>
<feature type="compositionally biased region" description="Gly residues" evidence="1">
    <location>
        <begin position="122"/>
        <end position="142"/>
    </location>
</feature>
<proteinExistence type="predicted"/>
<dbReference type="Proteomes" id="UP000555407">
    <property type="component" value="Unassembled WGS sequence"/>
</dbReference>
<keyword evidence="3" id="KW-1185">Reference proteome</keyword>
<reference evidence="2 3" key="1">
    <citation type="submission" date="2020-03" db="EMBL/GenBank/DDBJ databases">
        <title>Sequencing the genomes of 1000 actinobacteria strains.</title>
        <authorList>
            <person name="Klenk H.-P."/>
        </authorList>
    </citation>
    <scope>NUCLEOTIDE SEQUENCE [LARGE SCALE GENOMIC DNA]</scope>
    <source>
        <strain evidence="2 3">DSM 45490</strain>
    </source>
</reference>
<evidence type="ECO:0000256" key="1">
    <source>
        <dbReference type="SAM" id="MobiDB-lite"/>
    </source>
</evidence>
<dbReference type="AlphaFoldDB" id="A0A7X5VGY4"/>
<protein>
    <submittedName>
        <fullName evidence="2">Uncharacterized protein</fullName>
    </submittedName>
</protein>
<gene>
    <name evidence="2" type="ORF">BJY22_006735</name>
</gene>
<accession>A0A7X5VGY4</accession>
<organism evidence="2 3">
    <name type="scientific">Kribbella shirazensis</name>
    <dbReference type="NCBI Taxonomy" id="1105143"/>
    <lineage>
        <taxon>Bacteria</taxon>
        <taxon>Bacillati</taxon>
        <taxon>Actinomycetota</taxon>
        <taxon>Actinomycetes</taxon>
        <taxon>Propionibacteriales</taxon>
        <taxon>Kribbellaceae</taxon>
        <taxon>Kribbella</taxon>
    </lineage>
</organism>
<dbReference type="RefSeq" id="WP_167203117.1">
    <property type="nucleotide sequence ID" value="NZ_JAASRO010000001.1"/>
</dbReference>
<name>A0A7X5VGY4_9ACTN</name>
<dbReference type="EMBL" id="JAASRO010000001">
    <property type="protein sequence ID" value="NIK61018.1"/>
    <property type="molecule type" value="Genomic_DNA"/>
</dbReference>
<evidence type="ECO:0000313" key="3">
    <source>
        <dbReference type="Proteomes" id="UP000555407"/>
    </source>
</evidence>
<feature type="compositionally biased region" description="Basic and acidic residues" evidence="1">
    <location>
        <begin position="145"/>
        <end position="155"/>
    </location>
</feature>
<evidence type="ECO:0000313" key="2">
    <source>
        <dbReference type="EMBL" id="NIK61018.1"/>
    </source>
</evidence>